<dbReference type="EMBL" id="SRLO01010490">
    <property type="protein sequence ID" value="TNN26315.1"/>
    <property type="molecule type" value="Genomic_DNA"/>
</dbReference>
<gene>
    <name evidence="1" type="ORF">EYF80_063549</name>
</gene>
<organism evidence="1 2">
    <name type="scientific">Liparis tanakae</name>
    <name type="common">Tanaka's snailfish</name>
    <dbReference type="NCBI Taxonomy" id="230148"/>
    <lineage>
        <taxon>Eukaryota</taxon>
        <taxon>Metazoa</taxon>
        <taxon>Chordata</taxon>
        <taxon>Craniata</taxon>
        <taxon>Vertebrata</taxon>
        <taxon>Euteleostomi</taxon>
        <taxon>Actinopterygii</taxon>
        <taxon>Neopterygii</taxon>
        <taxon>Teleostei</taxon>
        <taxon>Neoteleostei</taxon>
        <taxon>Acanthomorphata</taxon>
        <taxon>Eupercaria</taxon>
        <taxon>Perciformes</taxon>
        <taxon>Cottioidei</taxon>
        <taxon>Cottales</taxon>
        <taxon>Liparidae</taxon>
        <taxon>Liparis</taxon>
    </lineage>
</organism>
<evidence type="ECO:0000313" key="2">
    <source>
        <dbReference type="Proteomes" id="UP000314294"/>
    </source>
</evidence>
<accession>A0A4Z2EC64</accession>
<name>A0A4Z2EC64_9TELE</name>
<sequence length="109" mass="12580">MRGGAAEMSTIDRDSTEEGTVLIRDSLVATDWCHKTTFLGRLQLPTVLSMDEEDQKLILKEMHDWDGDQHEESPAEHFTFVFSEQKDYDSFLSVDNRNLKVFARFGVEH</sequence>
<dbReference type="AlphaFoldDB" id="A0A4Z2EC64"/>
<comment type="caution">
    <text evidence="1">The sequence shown here is derived from an EMBL/GenBank/DDBJ whole genome shotgun (WGS) entry which is preliminary data.</text>
</comment>
<reference evidence="1 2" key="1">
    <citation type="submission" date="2019-03" db="EMBL/GenBank/DDBJ databases">
        <title>First draft genome of Liparis tanakae, snailfish: a comprehensive survey of snailfish specific genes.</title>
        <authorList>
            <person name="Kim W."/>
            <person name="Song I."/>
            <person name="Jeong J.-H."/>
            <person name="Kim D."/>
            <person name="Kim S."/>
            <person name="Ryu S."/>
            <person name="Song J.Y."/>
            <person name="Lee S.K."/>
        </authorList>
    </citation>
    <scope>NUCLEOTIDE SEQUENCE [LARGE SCALE GENOMIC DNA]</scope>
    <source>
        <tissue evidence="1">Muscle</tissue>
    </source>
</reference>
<protein>
    <submittedName>
        <fullName evidence="1">Uncharacterized protein</fullName>
    </submittedName>
</protein>
<dbReference type="OrthoDB" id="10606927at2759"/>
<evidence type="ECO:0000313" key="1">
    <source>
        <dbReference type="EMBL" id="TNN26315.1"/>
    </source>
</evidence>
<proteinExistence type="predicted"/>
<dbReference type="Proteomes" id="UP000314294">
    <property type="component" value="Unassembled WGS sequence"/>
</dbReference>
<keyword evidence="2" id="KW-1185">Reference proteome</keyword>